<dbReference type="AlphaFoldDB" id="A0A8K0P343"/>
<feature type="compositionally biased region" description="Low complexity" evidence="1">
    <location>
        <begin position="427"/>
        <end position="437"/>
    </location>
</feature>
<feature type="compositionally biased region" description="Polar residues" evidence="1">
    <location>
        <begin position="189"/>
        <end position="199"/>
    </location>
</feature>
<feature type="region of interest" description="Disordered" evidence="1">
    <location>
        <begin position="351"/>
        <end position="437"/>
    </location>
</feature>
<feature type="region of interest" description="Disordered" evidence="1">
    <location>
        <begin position="45"/>
        <end position="128"/>
    </location>
</feature>
<reference evidence="2" key="1">
    <citation type="submission" date="2013-04" db="EMBL/GenBank/DDBJ databases">
        <authorList>
            <person name="Qu J."/>
            <person name="Murali S.C."/>
            <person name="Bandaranaike D."/>
            <person name="Bellair M."/>
            <person name="Blankenburg K."/>
            <person name="Chao H."/>
            <person name="Dinh H."/>
            <person name="Doddapaneni H."/>
            <person name="Downs B."/>
            <person name="Dugan-Rocha S."/>
            <person name="Elkadiri S."/>
            <person name="Gnanaolivu R.D."/>
            <person name="Hernandez B."/>
            <person name="Javaid M."/>
            <person name="Jayaseelan J.C."/>
            <person name="Lee S."/>
            <person name="Li M."/>
            <person name="Ming W."/>
            <person name="Munidasa M."/>
            <person name="Muniz J."/>
            <person name="Nguyen L."/>
            <person name="Ongeri F."/>
            <person name="Osuji N."/>
            <person name="Pu L.-L."/>
            <person name="Puazo M."/>
            <person name="Qu C."/>
            <person name="Quiroz J."/>
            <person name="Raj R."/>
            <person name="Weissenberger G."/>
            <person name="Xin Y."/>
            <person name="Zou X."/>
            <person name="Han Y."/>
            <person name="Richards S."/>
            <person name="Worley K."/>
            <person name="Muzny D."/>
            <person name="Gibbs R."/>
        </authorList>
    </citation>
    <scope>NUCLEOTIDE SEQUENCE</scope>
    <source>
        <strain evidence="2">Sampled in the wild</strain>
    </source>
</reference>
<name>A0A8K0P343_LADFU</name>
<feature type="compositionally biased region" description="Low complexity" evidence="1">
    <location>
        <begin position="112"/>
        <end position="128"/>
    </location>
</feature>
<dbReference type="OrthoDB" id="6425203at2759"/>
<sequence>TTDEPEEKLDAGARETDGAESEAGDSQHHPDYTVAIVRNPFSKAKAAQLPSQGQHSFYESLQLNQDTVDNVDRSKRHSGQPEPVADAAAKGSGTWEEPLAEASKPDTMIRTGESSESSPDGAAAAAEPISSIIYGQRIVPRVEPPAQEQHFFPSFASLFTPPPPPSPVLSYSHDSSINRPRHSNGGGRSQYNHYHSSPYSGFDSYGDEEDDSFGLFQGSEHGTPKPPPPVLQPPRTKPSYQARQQSSSANTDSKHLGLLGSGNFAVMRGGTFYDDKDKSEYHNSYSYSDPYGNGHGGPSYNSGNYHRGLPSNPRPRPGRDHFADFRDFADITAPKPAFSQLVVVYAANQNGTEDKKTNSTNQNSPPRNIIERLKLLDTEEGREESESQVRAHEMEDMALWDGEGGREDDTDEYIGGDEEEEEEDDGNVPPSINIIPRPNNIIDKLNLLDSKPELTTEEEPKKEKQMSLGKRKLTLMRVKGKWVSDKAKRLSKEAEPLLALS</sequence>
<feature type="compositionally biased region" description="Polar residues" evidence="1">
    <location>
        <begin position="239"/>
        <end position="251"/>
    </location>
</feature>
<accession>A0A8K0P343</accession>
<evidence type="ECO:0000313" key="3">
    <source>
        <dbReference type="Proteomes" id="UP000792457"/>
    </source>
</evidence>
<feature type="compositionally biased region" description="Basic and acidic residues" evidence="1">
    <location>
        <begin position="8"/>
        <end position="17"/>
    </location>
</feature>
<comment type="caution">
    <text evidence="2">The sequence shown here is derived from an EMBL/GenBank/DDBJ whole genome shotgun (WGS) entry which is preliminary data.</text>
</comment>
<evidence type="ECO:0000256" key="1">
    <source>
        <dbReference type="SAM" id="MobiDB-lite"/>
    </source>
</evidence>
<feature type="region of interest" description="Disordered" evidence="1">
    <location>
        <begin position="153"/>
        <end position="322"/>
    </location>
</feature>
<feature type="non-terminal residue" evidence="2">
    <location>
        <position position="1"/>
    </location>
</feature>
<keyword evidence="3" id="KW-1185">Reference proteome</keyword>
<feature type="compositionally biased region" description="Pro residues" evidence="1">
    <location>
        <begin position="224"/>
        <end position="236"/>
    </location>
</feature>
<evidence type="ECO:0000313" key="2">
    <source>
        <dbReference type="EMBL" id="KAG8230643.1"/>
    </source>
</evidence>
<gene>
    <name evidence="2" type="ORF">J437_LFUL010660</name>
</gene>
<organism evidence="2 3">
    <name type="scientific">Ladona fulva</name>
    <name type="common">Scarce chaser dragonfly</name>
    <name type="synonym">Libellula fulva</name>
    <dbReference type="NCBI Taxonomy" id="123851"/>
    <lineage>
        <taxon>Eukaryota</taxon>
        <taxon>Metazoa</taxon>
        <taxon>Ecdysozoa</taxon>
        <taxon>Arthropoda</taxon>
        <taxon>Hexapoda</taxon>
        <taxon>Insecta</taxon>
        <taxon>Pterygota</taxon>
        <taxon>Palaeoptera</taxon>
        <taxon>Odonata</taxon>
        <taxon>Epiprocta</taxon>
        <taxon>Anisoptera</taxon>
        <taxon>Libelluloidea</taxon>
        <taxon>Libellulidae</taxon>
        <taxon>Ladona</taxon>
    </lineage>
</organism>
<feature type="compositionally biased region" description="Polar residues" evidence="1">
    <location>
        <begin position="49"/>
        <end position="68"/>
    </location>
</feature>
<feature type="compositionally biased region" description="Basic and acidic residues" evidence="1">
    <location>
        <begin position="369"/>
        <end position="395"/>
    </location>
</feature>
<protein>
    <submittedName>
        <fullName evidence="2">Uncharacterized protein</fullName>
    </submittedName>
</protein>
<dbReference type="EMBL" id="KZ308500">
    <property type="protein sequence ID" value="KAG8230643.1"/>
    <property type="molecule type" value="Genomic_DNA"/>
</dbReference>
<proteinExistence type="predicted"/>
<feature type="region of interest" description="Disordered" evidence="1">
    <location>
        <begin position="1"/>
        <end position="32"/>
    </location>
</feature>
<feature type="compositionally biased region" description="Basic and acidic residues" evidence="1">
    <location>
        <begin position="452"/>
        <end position="465"/>
    </location>
</feature>
<reference evidence="2" key="2">
    <citation type="submission" date="2017-10" db="EMBL/GenBank/DDBJ databases">
        <title>Ladona fulva Genome sequencing and assembly.</title>
        <authorList>
            <person name="Murali S."/>
            <person name="Richards S."/>
            <person name="Bandaranaike D."/>
            <person name="Bellair M."/>
            <person name="Blankenburg K."/>
            <person name="Chao H."/>
            <person name="Dinh H."/>
            <person name="Doddapaneni H."/>
            <person name="Dugan-Rocha S."/>
            <person name="Elkadiri S."/>
            <person name="Gnanaolivu R."/>
            <person name="Hernandez B."/>
            <person name="Skinner E."/>
            <person name="Javaid M."/>
            <person name="Lee S."/>
            <person name="Li M."/>
            <person name="Ming W."/>
            <person name="Munidasa M."/>
            <person name="Muniz J."/>
            <person name="Nguyen L."/>
            <person name="Hughes D."/>
            <person name="Osuji N."/>
            <person name="Pu L.-L."/>
            <person name="Puazo M."/>
            <person name="Qu C."/>
            <person name="Quiroz J."/>
            <person name="Raj R."/>
            <person name="Weissenberger G."/>
            <person name="Xin Y."/>
            <person name="Zou X."/>
            <person name="Han Y."/>
            <person name="Worley K."/>
            <person name="Muzny D."/>
            <person name="Gibbs R."/>
        </authorList>
    </citation>
    <scope>NUCLEOTIDE SEQUENCE</scope>
    <source>
        <strain evidence="2">Sampled in the wild</strain>
    </source>
</reference>
<feature type="region of interest" description="Disordered" evidence="1">
    <location>
        <begin position="452"/>
        <end position="471"/>
    </location>
</feature>
<dbReference type="Proteomes" id="UP000792457">
    <property type="component" value="Unassembled WGS sequence"/>
</dbReference>
<feature type="compositionally biased region" description="Acidic residues" evidence="1">
    <location>
        <begin position="406"/>
        <end position="426"/>
    </location>
</feature>